<gene>
    <name evidence="2" type="ORF">AA347_01215</name>
</gene>
<dbReference type="RefSeq" id="WP_066390252.1">
    <property type="nucleotide sequence ID" value="NZ_CP035926.1"/>
</dbReference>
<comment type="caution">
    <text evidence="2">The sequence shown here is derived from an EMBL/GenBank/DDBJ whole genome shotgun (WGS) entry which is preliminary data.</text>
</comment>
<dbReference type="Proteomes" id="UP000092987">
    <property type="component" value="Unassembled WGS sequence"/>
</dbReference>
<organism evidence="2 3">
    <name type="scientific">Aliarcobacter thereius LMG 24486</name>
    <dbReference type="NCBI Taxonomy" id="1032240"/>
    <lineage>
        <taxon>Bacteria</taxon>
        <taxon>Pseudomonadati</taxon>
        <taxon>Campylobacterota</taxon>
        <taxon>Epsilonproteobacteria</taxon>
        <taxon>Campylobacterales</taxon>
        <taxon>Arcobacteraceae</taxon>
        <taxon>Aliarcobacter</taxon>
    </lineage>
</organism>
<name>A0A1C7WS75_9BACT</name>
<dbReference type="EMBL" id="LLKQ01000001">
    <property type="protein sequence ID" value="OCL95735.1"/>
    <property type="molecule type" value="Genomic_DNA"/>
</dbReference>
<reference evidence="2 3" key="1">
    <citation type="submission" date="2015-10" db="EMBL/GenBank/DDBJ databases">
        <authorList>
            <person name="Rovetto F.F."/>
            <person name="Cocolin L.L."/>
            <person name="Illeghems K.K."/>
            <person name="Van Nieuwerbuegh F.F."/>
            <person name="Houf K.K."/>
        </authorList>
    </citation>
    <scope>NUCLEOTIDE SEQUENCE [LARGE SCALE GENOMIC DNA]</scope>
    <source>
        <strain evidence="2 3">LMG 24486</strain>
    </source>
</reference>
<keyword evidence="3" id="KW-1185">Reference proteome</keyword>
<keyword evidence="1" id="KW-0175">Coiled coil</keyword>
<protein>
    <submittedName>
        <fullName evidence="2">Uncharacterized protein</fullName>
    </submittedName>
</protein>
<evidence type="ECO:0000256" key="1">
    <source>
        <dbReference type="SAM" id="Coils"/>
    </source>
</evidence>
<sequence length="1068" mass="125458">MTPSEFYKQRRPELFSDSKIITQTTLPREVLAYELSKISTNQKQDEFETLCRRLAEKYISPNLIPQVGPTGGGDGKTDSETYPVSETISNRWFTPENGWDKDENWAFAISAKEEWKGKAKGDVIKIVETNRGYTRVYFMSNQLISSKKKKDAQDEFIKEFEIDVVILDGEWILEKIYNNNLIDLVVDSLNLSSIYKNKETKLGSNDTRRLEELEALEENINNPNRYSEYDFQLTEDAIRSAILSRMLEKPRDEIEGKFDRALRFCNKLKNKRQLMRIYYQKAWTYMNWYDDYALFVENFNNYKSFISKESNLSEIEDYCTLFTSLYSLKRLEKKELENLNINLELEEKKITKLLENIVSDSNRPTSSLFAKTQLLFFKLLQQKTDISQIFNELSTIIEQSKSHLDYPFDSTRKIIEEIFSEIFFDNDEFDNLIDVLASISSERNSELEAGQIFLRRATKKLQSENYKDSIIYFGKSIKKLAKEETQNEMYFALIGLAIAYKNLGLIWASNNCYITACNFSFKLSDEKGTISEKTYRAVKEILTNELFIGRIPYLLTWHEMFLIFQRTLTIDENKDEIAFDSLCDGTFAVRLIHTKSTTNDELKYLPDMLARQELWLSQDTALYKQGYIEICMQEREDIKKEKELDEYYKMVANQPFVEQILYDTNYMSEDKLSLYSNMLGCQFQINFSKDIEMLLVSETLLAYLESFVGTSLSNIHAHREKIIINVLDNTESTDIYFIYNKDTYEYNFYIKNFNTQEKEHSLVWNKMIEFTVDILLKNFIVNDAENHFKKLFEKDEVHERLALIFGHRNSVLNILGDNPKLFLDDWITYYKPKQYTMKWKEPISFVYEKVQDENHQKYTKEDIEKISHNKIKTHTIINMALWDKAKWKGFGFTFDSQNGMGVFLAFENANNAKKIFDEWINKVGTVDKEELISITIIKGINKEHPYWYKVAVSINEKVIQVSTTDKFFQIPSRFLQMTPKTPENLNNLIYGFKSFKKYSLFPASMDGSGRVDPFFDKGILKTSLKIKDAWEIGENDLERAVIQKDDNPIIPDEHKDNAPILVILKANR</sequence>
<accession>A0A1C7WS75</accession>
<proteinExistence type="predicted"/>
<feature type="coiled-coil region" evidence="1">
    <location>
        <begin position="326"/>
        <end position="356"/>
    </location>
</feature>
<evidence type="ECO:0000313" key="3">
    <source>
        <dbReference type="Proteomes" id="UP000092987"/>
    </source>
</evidence>
<evidence type="ECO:0000313" key="2">
    <source>
        <dbReference type="EMBL" id="OCL95735.1"/>
    </source>
</evidence>